<gene>
    <name evidence="2" type="ORF">ACFOZ4_40170</name>
</gene>
<name>A0ABV8M0K5_9ACTN</name>
<evidence type="ECO:0000313" key="3">
    <source>
        <dbReference type="Proteomes" id="UP001595816"/>
    </source>
</evidence>
<feature type="transmembrane region" description="Helical" evidence="1">
    <location>
        <begin position="409"/>
        <end position="431"/>
    </location>
</feature>
<proteinExistence type="predicted"/>
<keyword evidence="1" id="KW-0812">Transmembrane</keyword>
<dbReference type="InterPro" id="IPR011042">
    <property type="entry name" value="6-blade_b-propeller_TolB-like"/>
</dbReference>
<accession>A0ABV8M0K5</accession>
<keyword evidence="3" id="KW-1185">Reference proteome</keyword>
<dbReference type="Proteomes" id="UP001595816">
    <property type="component" value="Unassembled WGS sequence"/>
</dbReference>
<dbReference type="RefSeq" id="WP_253762004.1">
    <property type="nucleotide sequence ID" value="NZ_JAMZDZ010000001.1"/>
</dbReference>
<dbReference type="Gene3D" id="2.120.10.30">
    <property type="entry name" value="TolB, C-terminal domain"/>
    <property type="match status" value="1"/>
</dbReference>
<comment type="caution">
    <text evidence="2">The sequence shown here is derived from an EMBL/GenBank/DDBJ whole genome shotgun (WGS) entry which is preliminary data.</text>
</comment>
<protein>
    <submittedName>
        <fullName evidence="2">TolB family protein</fullName>
    </submittedName>
</protein>
<dbReference type="SUPFAM" id="SSF82171">
    <property type="entry name" value="DPP6 N-terminal domain-like"/>
    <property type="match status" value="1"/>
</dbReference>
<organism evidence="2 3">
    <name type="scientific">Hamadaea flava</name>
    <dbReference type="NCBI Taxonomy" id="1742688"/>
    <lineage>
        <taxon>Bacteria</taxon>
        <taxon>Bacillati</taxon>
        <taxon>Actinomycetota</taxon>
        <taxon>Actinomycetes</taxon>
        <taxon>Micromonosporales</taxon>
        <taxon>Micromonosporaceae</taxon>
        <taxon>Hamadaea</taxon>
    </lineage>
</organism>
<keyword evidence="1" id="KW-1133">Transmembrane helix</keyword>
<dbReference type="EMBL" id="JBHSAY010000035">
    <property type="protein sequence ID" value="MFC4136860.1"/>
    <property type="molecule type" value="Genomic_DNA"/>
</dbReference>
<reference evidence="3" key="1">
    <citation type="journal article" date="2019" name="Int. J. Syst. Evol. Microbiol.">
        <title>The Global Catalogue of Microorganisms (GCM) 10K type strain sequencing project: providing services to taxonomists for standard genome sequencing and annotation.</title>
        <authorList>
            <consortium name="The Broad Institute Genomics Platform"/>
            <consortium name="The Broad Institute Genome Sequencing Center for Infectious Disease"/>
            <person name="Wu L."/>
            <person name="Ma J."/>
        </authorList>
    </citation>
    <scope>NUCLEOTIDE SEQUENCE [LARGE SCALE GENOMIC DNA]</scope>
    <source>
        <strain evidence="3">CGMCC 4.7289</strain>
    </source>
</reference>
<evidence type="ECO:0000256" key="1">
    <source>
        <dbReference type="SAM" id="Phobius"/>
    </source>
</evidence>
<evidence type="ECO:0000313" key="2">
    <source>
        <dbReference type="EMBL" id="MFC4136860.1"/>
    </source>
</evidence>
<feature type="transmembrane region" description="Helical" evidence="1">
    <location>
        <begin position="37"/>
        <end position="61"/>
    </location>
</feature>
<sequence>MIPDLRTALHAEADAVPAYSVYERAVRTARRRRRTRWALSAAAAVVVTLVALSGVTGVMLADPPPTGTAGTRPSVPDRLAFPPAFWPSVTGSPPGTASVLFGGTGFAVDRPLRLLDNEGDLAVVGATSDVYRVMRVGYEGHAGEDALISPDGNRLALSSGFGGYAGILDLTTGTTTRLAAFTGRDYVTPMAWAPDGRTLAVRVVGGGSVQVGLVDVPDGSFRKASWADGSATVPGFEVAFSPDGKLWAYATRGEIVVSRPDLTILGRISLPPQTWLAGKGAWTADGQLMTMSLIDGRWRLQAVDVTSVVPTAPKASGQVWPIGGDELTAVRLLGWSGGQPVVAVYEREPGNKAGPPVTYYQAVRTVAVWRLTSSGHDVMLTAPRDAQSIDISDAAIIGGETRPGSPPRFGVLTIGPVALLAIAVVAGGWLLRRSRRSRR</sequence>
<keyword evidence="1" id="KW-0472">Membrane</keyword>